<dbReference type="Pfam" id="PF14223">
    <property type="entry name" value="Retrotran_gag_2"/>
    <property type="match status" value="1"/>
</dbReference>
<sequence>MQLLHEKNGVLYVLTDSPPKEVAAFQHFKNDYVKAQNTMVNQSIPDSFLTMIMGKNTTNDIIETLCATYKNKYQCNQPLQEFFQKFKEACGNMTTARGKMDEGEIVNQLLFAMPHNFENVVSTLDIMFSKDKSAVKVDYVKNSLLAKEERHREISLL</sequence>
<proteinExistence type="predicted"/>
<gene>
    <name evidence="1" type="ORF">PR048_013223</name>
</gene>
<evidence type="ECO:0000313" key="1">
    <source>
        <dbReference type="EMBL" id="KAJ8887009.1"/>
    </source>
</evidence>
<dbReference type="Proteomes" id="UP001159363">
    <property type="component" value="Chromosome X"/>
</dbReference>
<evidence type="ECO:0000313" key="2">
    <source>
        <dbReference type="Proteomes" id="UP001159363"/>
    </source>
</evidence>
<keyword evidence="2" id="KW-1185">Reference proteome</keyword>
<dbReference type="EMBL" id="JARBHB010000004">
    <property type="protein sequence ID" value="KAJ8887009.1"/>
    <property type="molecule type" value="Genomic_DNA"/>
</dbReference>
<comment type="caution">
    <text evidence="1">The sequence shown here is derived from an EMBL/GenBank/DDBJ whole genome shotgun (WGS) entry which is preliminary data.</text>
</comment>
<protein>
    <submittedName>
        <fullName evidence="1">Uncharacterized protein</fullName>
    </submittedName>
</protein>
<organism evidence="1 2">
    <name type="scientific">Dryococelus australis</name>
    <dbReference type="NCBI Taxonomy" id="614101"/>
    <lineage>
        <taxon>Eukaryota</taxon>
        <taxon>Metazoa</taxon>
        <taxon>Ecdysozoa</taxon>
        <taxon>Arthropoda</taxon>
        <taxon>Hexapoda</taxon>
        <taxon>Insecta</taxon>
        <taxon>Pterygota</taxon>
        <taxon>Neoptera</taxon>
        <taxon>Polyneoptera</taxon>
        <taxon>Phasmatodea</taxon>
        <taxon>Verophasmatodea</taxon>
        <taxon>Anareolatae</taxon>
        <taxon>Phasmatidae</taxon>
        <taxon>Eurycanthinae</taxon>
        <taxon>Dryococelus</taxon>
    </lineage>
</organism>
<reference evidence="1 2" key="1">
    <citation type="submission" date="2023-02" db="EMBL/GenBank/DDBJ databases">
        <title>LHISI_Scaffold_Assembly.</title>
        <authorList>
            <person name="Stuart O.P."/>
            <person name="Cleave R."/>
            <person name="Magrath M.J.L."/>
            <person name="Mikheyev A.S."/>
        </authorList>
    </citation>
    <scope>NUCLEOTIDE SEQUENCE [LARGE SCALE GENOMIC DNA]</scope>
    <source>
        <strain evidence="1">Daus_M_001</strain>
        <tissue evidence="1">Leg muscle</tissue>
    </source>
</reference>
<accession>A0ABQ9HRK8</accession>
<name>A0ABQ9HRK8_9NEOP</name>